<dbReference type="PANTHER" id="PTHR36930:SF1">
    <property type="entry name" value="MOSC DOMAIN-CONTAINING PROTEIN"/>
    <property type="match status" value="1"/>
</dbReference>
<protein>
    <submittedName>
        <fullName evidence="3">MOSC domain-containing protein</fullName>
    </submittedName>
</protein>
<comment type="caution">
    <text evidence="3">The sequence shown here is derived from an EMBL/GenBank/DDBJ whole genome shotgun (WGS) entry which is preliminary data.</text>
</comment>
<evidence type="ECO:0000313" key="3">
    <source>
        <dbReference type="EMBL" id="GAA4265314.1"/>
    </source>
</evidence>
<proteinExistence type="predicted"/>
<dbReference type="Gene3D" id="2.40.33.20">
    <property type="entry name" value="PK beta-barrel domain-like"/>
    <property type="match status" value="1"/>
</dbReference>
<evidence type="ECO:0000256" key="1">
    <source>
        <dbReference type="SAM" id="MobiDB-lite"/>
    </source>
</evidence>
<reference evidence="4" key="1">
    <citation type="journal article" date="2019" name="Int. J. Syst. Evol. Microbiol.">
        <title>The Global Catalogue of Microorganisms (GCM) 10K type strain sequencing project: providing services to taxonomists for standard genome sequencing and annotation.</title>
        <authorList>
            <consortium name="The Broad Institute Genomics Platform"/>
            <consortium name="The Broad Institute Genome Sequencing Center for Infectious Disease"/>
            <person name="Wu L."/>
            <person name="Ma J."/>
        </authorList>
    </citation>
    <scope>NUCLEOTIDE SEQUENCE [LARGE SCALE GENOMIC DNA]</scope>
    <source>
        <strain evidence="4">JCM 17442</strain>
    </source>
</reference>
<dbReference type="Proteomes" id="UP001501594">
    <property type="component" value="Unassembled WGS sequence"/>
</dbReference>
<dbReference type="SUPFAM" id="SSF50800">
    <property type="entry name" value="PK beta-barrel domain-like"/>
    <property type="match status" value="1"/>
</dbReference>
<keyword evidence="4" id="KW-1185">Reference proteome</keyword>
<organism evidence="3 4">
    <name type="scientific">Frondihabitans peucedani</name>
    <dbReference type="NCBI Taxonomy" id="598626"/>
    <lineage>
        <taxon>Bacteria</taxon>
        <taxon>Bacillati</taxon>
        <taxon>Actinomycetota</taxon>
        <taxon>Actinomycetes</taxon>
        <taxon>Micrococcales</taxon>
        <taxon>Microbacteriaceae</taxon>
        <taxon>Frondihabitans</taxon>
    </lineage>
</organism>
<accession>A0ABP8E060</accession>
<dbReference type="InterPro" id="IPR005302">
    <property type="entry name" value="MoCF_Sase_C"/>
</dbReference>
<evidence type="ECO:0000259" key="2">
    <source>
        <dbReference type="PROSITE" id="PS51340"/>
    </source>
</evidence>
<dbReference type="Pfam" id="PF03473">
    <property type="entry name" value="MOSC"/>
    <property type="match status" value="1"/>
</dbReference>
<name>A0ABP8E060_9MICO</name>
<dbReference type="EMBL" id="BAABAU010000001">
    <property type="protein sequence ID" value="GAA4265314.1"/>
    <property type="molecule type" value="Genomic_DNA"/>
</dbReference>
<sequence>MRAERVGARESGMAQSEQAGSVVAVSRDGQHRFSKDVVDEILLVAGLGVEGDAHAGVTVQHLSRVARDPAQPNLRQVHLIHAELFDEVGERGYEVAPGQLGENVTTRGVDLLRLPADTLLHLGEEAVVRVTGLRNPCQQINGFEPGLLKEVLGHSQDGEVERKGGVMSVVVTGGVLRAGDPIRVELPAGETVALQPV</sequence>
<dbReference type="PANTHER" id="PTHR36930">
    <property type="entry name" value="METAL-SULFUR CLUSTER BIOSYNTHESIS PROTEINS YUAD-RELATED"/>
    <property type="match status" value="1"/>
</dbReference>
<feature type="region of interest" description="Disordered" evidence="1">
    <location>
        <begin position="1"/>
        <end position="21"/>
    </location>
</feature>
<gene>
    <name evidence="3" type="ORF">GCM10022256_09260</name>
</gene>
<feature type="domain" description="MOSC" evidence="2">
    <location>
        <begin position="36"/>
        <end position="185"/>
    </location>
</feature>
<evidence type="ECO:0000313" key="4">
    <source>
        <dbReference type="Proteomes" id="UP001501594"/>
    </source>
</evidence>
<dbReference type="PROSITE" id="PS51340">
    <property type="entry name" value="MOSC"/>
    <property type="match status" value="1"/>
</dbReference>
<dbReference type="InterPro" id="IPR052716">
    <property type="entry name" value="MOSC_domain"/>
</dbReference>
<dbReference type="InterPro" id="IPR011037">
    <property type="entry name" value="Pyrv_Knase-like_insert_dom_sf"/>
</dbReference>